<protein>
    <submittedName>
        <fullName evidence="1">Uncharacterized protein</fullName>
    </submittedName>
</protein>
<dbReference type="Proteomes" id="UP000321926">
    <property type="component" value="Unassembled WGS sequence"/>
</dbReference>
<evidence type="ECO:0000313" key="1">
    <source>
        <dbReference type="EMBL" id="TXK52152.1"/>
    </source>
</evidence>
<accession>A0A5C8KCZ7</accession>
<sequence>MRSKDKTQTHEQQRVLTAEQDALLDLYQEHLDHFFESIKASEKVQVEIETLHLKKILSK</sequence>
<dbReference type="AlphaFoldDB" id="A0A5C8KCZ7"/>
<gene>
    <name evidence="1" type="ORF">FVR03_01650</name>
</gene>
<dbReference type="RefSeq" id="WP_147920022.1">
    <property type="nucleotide sequence ID" value="NZ_VRTY01000004.1"/>
</dbReference>
<proteinExistence type="predicted"/>
<keyword evidence="2" id="KW-1185">Reference proteome</keyword>
<evidence type="ECO:0000313" key="2">
    <source>
        <dbReference type="Proteomes" id="UP000321926"/>
    </source>
</evidence>
<dbReference type="EMBL" id="VRTY01000004">
    <property type="protein sequence ID" value="TXK52152.1"/>
    <property type="molecule type" value="Genomic_DNA"/>
</dbReference>
<comment type="caution">
    <text evidence="1">The sequence shown here is derived from an EMBL/GenBank/DDBJ whole genome shotgun (WGS) entry which is preliminary data.</text>
</comment>
<name>A0A5C8KCZ7_9BACT</name>
<organism evidence="1 2">
    <name type="scientific">Pontibacter qinzhouensis</name>
    <dbReference type="NCBI Taxonomy" id="2603253"/>
    <lineage>
        <taxon>Bacteria</taxon>
        <taxon>Pseudomonadati</taxon>
        <taxon>Bacteroidota</taxon>
        <taxon>Cytophagia</taxon>
        <taxon>Cytophagales</taxon>
        <taxon>Hymenobacteraceae</taxon>
        <taxon>Pontibacter</taxon>
    </lineage>
</organism>
<dbReference type="OrthoDB" id="853792at2"/>
<reference evidence="1 2" key="1">
    <citation type="submission" date="2019-08" db="EMBL/GenBank/DDBJ databases">
        <authorList>
            <person name="Shi S."/>
        </authorList>
    </citation>
    <scope>NUCLEOTIDE SEQUENCE [LARGE SCALE GENOMIC DNA]</scope>
    <source>
        <strain evidence="1 2">GY10130</strain>
    </source>
</reference>